<evidence type="ECO:0000313" key="7">
    <source>
        <dbReference type="EMBL" id="MEO3713682.1"/>
    </source>
</evidence>
<comment type="caution">
    <text evidence="7">The sequence shown here is derived from an EMBL/GenBank/DDBJ whole genome shotgun (WGS) entry which is preliminary data.</text>
</comment>
<keyword evidence="2" id="KW-0238">DNA-binding</keyword>
<dbReference type="PROSITE" id="PS51063">
    <property type="entry name" value="HTH_CRP_2"/>
    <property type="match status" value="1"/>
</dbReference>
<evidence type="ECO:0000259" key="6">
    <source>
        <dbReference type="PROSITE" id="PS51063"/>
    </source>
</evidence>
<evidence type="ECO:0000256" key="1">
    <source>
        <dbReference type="ARBA" id="ARBA00023015"/>
    </source>
</evidence>
<dbReference type="EMBL" id="JBDPZC010000005">
    <property type="protein sequence ID" value="MEO3713682.1"/>
    <property type="molecule type" value="Genomic_DNA"/>
</dbReference>
<organism evidence="7 8">
    <name type="scientific">Roseateles flavus</name>
    <dbReference type="NCBI Taxonomy" id="3149041"/>
    <lineage>
        <taxon>Bacteria</taxon>
        <taxon>Pseudomonadati</taxon>
        <taxon>Pseudomonadota</taxon>
        <taxon>Betaproteobacteria</taxon>
        <taxon>Burkholderiales</taxon>
        <taxon>Sphaerotilaceae</taxon>
        <taxon>Roseateles</taxon>
    </lineage>
</organism>
<reference evidence="7 8" key="1">
    <citation type="submission" date="2024-05" db="EMBL/GenBank/DDBJ databases">
        <title>Roseateles sp. 2.12 16S ribosomal RNA gene Genome sequencing and assembly.</title>
        <authorList>
            <person name="Woo H."/>
        </authorList>
    </citation>
    <scope>NUCLEOTIDE SEQUENCE [LARGE SCALE GENOMIC DNA]</scope>
    <source>
        <strain evidence="7 8">2.12</strain>
    </source>
</reference>
<keyword evidence="1" id="KW-0805">Transcription regulation</keyword>
<feature type="region of interest" description="Disordered" evidence="4">
    <location>
        <begin position="1"/>
        <end position="20"/>
    </location>
</feature>
<dbReference type="RefSeq" id="WP_347610300.1">
    <property type="nucleotide sequence ID" value="NZ_JBDPZC010000005.1"/>
</dbReference>
<name>A0ABV0GFC3_9BURK</name>
<evidence type="ECO:0000256" key="4">
    <source>
        <dbReference type="SAM" id="MobiDB-lite"/>
    </source>
</evidence>
<dbReference type="InterPro" id="IPR000595">
    <property type="entry name" value="cNMP-bd_dom"/>
</dbReference>
<evidence type="ECO:0000256" key="2">
    <source>
        <dbReference type="ARBA" id="ARBA00023125"/>
    </source>
</evidence>
<keyword evidence="8" id="KW-1185">Reference proteome</keyword>
<dbReference type="Gene3D" id="2.60.120.10">
    <property type="entry name" value="Jelly Rolls"/>
    <property type="match status" value="1"/>
</dbReference>
<gene>
    <name evidence="7" type="ORF">ABDJ40_13030</name>
</gene>
<dbReference type="PROSITE" id="PS50042">
    <property type="entry name" value="CNMP_BINDING_3"/>
    <property type="match status" value="1"/>
</dbReference>
<evidence type="ECO:0000313" key="8">
    <source>
        <dbReference type="Proteomes" id="UP001462640"/>
    </source>
</evidence>
<proteinExistence type="predicted"/>
<protein>
    <submittedName>
        <fullName evidence="7">Crp/Fnr family transcriptional regulator</fullName>
    </submittedName>
</protein>
<evidence type="ECO:0000259" key="5">
    <source>
        <dbReference type="PROSITE" id="PS50042"/>
    </source>
</evidence>
<dbReference type="Gene3D" id="1.10.10.10">
    <property type="entry name" value="Winged helix-like DNA-binding domain superfamily/Winged helix DNA-binding domain"/>
    <property type="match status" value="1"/>
</dbReference>
<dbReference type="CDD" id="cd00038">
    <property type="entry name" value="CAP_ED"/>
    <property type="match status" value="1"/>
</dbReference>
<keyword evidence="3" id="KW-0804">Transcription</keyword>
<sequence>MGSIDYASTAAPTPEGALERTHRRRAAAMAQPLISERVAAPLREVLIEAGQWRRVPAGQPLFEQGEHCETMWLLLEGSVCLGHHDSQGEWRQFRLAEAGEWMGCAACWLRESHNLRAVAAVDVLAVGMSRAQIDAWAAEDPAAWRAAMESVVDALAELQLQQTRQAVRRESLDALGRVSEWLLDMWRRQGSTVRFIQRKKYVASQLAITPETFSRCLRQLEEEQCISGAGYELQILAPDLLRQKARPRCEDKAAAARAGA</sequence>
<accession>A0ABV0GFC3</accession>
<dbReference type="InterPro" id="IPR036390">
    <property type="entry name" value="WH_DNA-bd_sf"/>
</dbReference>
<dbReference type="InterPro" id="IPR036388">
    <property type="entry name" value="WH-like_DNA-bd_sf"/>
</dbReference>
<dbReference type="Proteomes" id="UP001462640">
    <property type="component" value="Unassembled WGS sequence"/>
</dbReference>
<dbReference type="InterPro" id="IPR012318">
    <property type="entry name" value="HTH_CRP"/>
</dbReference>
<dbReference type="Pfam" id="PF00027">
    <property type="entry name" value="cNMP_binding"/>
    <property type="match status" value="1"/>
</dbReference>
<feature type="domain" description="HTH crp-type" evidence="6">
    <location>
        <begin position="172"/>
        <end position="239"/>
    </location>
</feature>
<dbReference type="InterPro" id="IPR018490">
    <property type="entry name" value="cNMP-bd_dom_sf"/>
</dbReference>
<dbReference type="InterPro" id="IPR014710">
    <property type="entry name" value="RmlC-like_jellyroll"/>
</dbReference>
<evidence type="ECO:0000256" key="3">
    <source>
        <dbReference type="ARBA" id="ARBA00023163"/>
    </source>
</evidence>
<feature type="domain" description="Cyclic nucleotide-binding" evidence="5">
    <location>
        <begin position="34"/>
        <end position="103"/>
    </location>
</feature>
<dbReference type="Pfam" id="PF13545">
    <property type="entry name" value="HTH_Crp_2"/>
    <property type="match status" value="1"/>
</dbReference>
<dbReference type="SUPFAM" id="SSF51206">
    <property type="entry name" value="cAMP-binding domain-like"/>
    <property type="match status" value="1"/>
</dbReference>
<dbReference type="SUPFAM" id="SSF46785">
    <property type="entry name" value="Winged helix' DNA-binding domain"/>
    <property type="match status" value="1"/>
</dbReference>